<dbReference type="InParanoid" id="T0QW10"/>
<gene>
    <name evidence="1" type="ORF">SDRG_04662</name>
</gene>
<dbReference type="AlphaFoldDB" id="T0QW10"/>
<organism evidence="1 2">
    <name type="scientific">Saprolegnia diclina (strain VS20)</name>
    <dbReference type="NCBI Taxonomy" id="1156394"/>
    <lineage>
        <taxon>Eukaryota</taxon>
        <taxon>Sar</taxon>
        <taxon>Stramenopiles</taxon>
        <taxon>Oomycota</taxon>
        <taxon>Saprolegniomycetes</taxon>
        <taxon>Saprolegniales</taxon>
        <taxon>Saprolegniaceae</taxon>
        <taxon>Saprolegnia</taxon>
    </lineage>
</organism>
<dbReference type="RefSeq" id="XP_008608562.1">
    <property type="nucleotide sequence ID" value="XM_008610340.1"/>
</dbReference>
<dbReference type="Proteomes" id="UP000030762">
    <property type="component" value="Unassembled WGS sequence"/>
</dbReference>
<keyword evidence="2" id="KW-1185">Reference proteome</keyword>
<evidence type="ECO:0000313" key="2">
    <source>
        <dbReference type="Proteomes" id="UP000030762"/>
    </source>
</evidence>
<sequence length="392" mass="45143">MVAMVTADEAAPKKRRMTIKLPIKPSQDPRLDHIKSKRAKALEGLRRYTYELQEQVTKLKRGHVAMLPWEDVALALKEDTLEKVRDNRALKQEMEHRKRLCRFLHECLARASPLDVVPSLAEETWRHSQLLSGASRTLGCEWILNQLYFNTERAMAHVHFPDDPIQQLDCIDVNISITNESLIRAEVMSQEYLPYSLEHVSEAYRLAAESFSKAYLRKVAGYLDSTQPTLSADNFHYESIVQRLHSCTLSYNTLSRFFAAGDRYVLALRTILKDEAHPVSSATWVMNTKQWVVIDRLGPQLTRCRTFYTIDHPFSDDTGYVPVSDLARHRGLPYDDDDATNLQRLRVSFHETHHLQRSFFQMHARCVADTLAARRPPAEGFDEWSALMGDAM</sequence>
<dbReference type="OMA" id="TLGCEWI"/>
<dbReference type="EMBL" id="JH767142">
    <property type="protein sequence ID" value="EQC38235.1"/>
    <property type="molecule type" value="Genomic_DNA"/>
</dbReference>
<name>T0QW10_SAPDV</name>
<evidence type="ECO:0000313" key="1">
    <source>
        <dbReference type="EMBL" id="EQC38235.1"/>
    </source>
</evidence>
<reference evidence="1 2" key="1">
    <citation type="submission" date="2012-04" db="EMBL/GenBank/DDBJ databases">
        <title>The Genome Sequence of Saprolegnia declina VS20.</title>
        <authorList>
            <consortium name="The Broad Institute Genome Sequencing Platform"/>
            <person name="Russ C."/>
            <person name="Nusbaum C."/>
            <person name="Tyler B."/>
            <person name="van West P."/>
            <person name="Dieguez-Uribeondo J."/>
            <person name="de Bruijn I."/>
            <person name="Tripathy S."/>
            <person name="Jiang R."/>
            <person name="Young S.K."/>
            <person name="Zeng Q."/>
            <person name="Gargeya S."/>
            <person name="Fitzgerald M."/>
            <person name="Haas B."/>
            <person name="Abouelleil A."/>
            <person name="Alvarado L."/>
            <person name="Arachchi H.M."/>
            <person name="Berlin A."/>
            <person name="Chapman S.B."/>
            <person name="Goldberg J."/>
            <person name="Griggs A."/>
            <person name="Gujja S."/>
            <person name="Hansen M."/>
            <person name="Howarth C."/>
            <person name="Imamovic A."/>
            <person name="Larimer J."/>
            <person name="McCowen C."/>
            <person name="Montmayeur A."/>
            <person name="Murphy C."/>
            <person name="Neiman D."/>
            <person name="Pearson M."/>
            <person name="Priest M."/>
            <person name="Roberts A."/>
            <person name="Saif S."/>
            <person name="Shea T."/>
            <person name="Sisk P."/>
            <person name="Sykes S."/>
            <person name="Wortman J."/>
            <person name="Nusbaum C."/>
            <person name="Birren B."/>
        </authorList>
    </citation>
    <scope>NUCLEOTIDE SEQUENCE [LARGE SCALE GENOMIC DNA]</scope>
    <source>
        <strain evidence="1 2">VS20</strain>
    </source>
</reference>
<dbReference type="GeneID" id="19945389"/>
<accession>T0QW10</accession>
<proteinExistence type="predicted"/>
<dbReference type="STRING" id="1156394.T0QW10"/>
<dbReference type="VEuPathDB" id="FungiDB:SDRG_04662"/>
<dbReference type="OrthoDB" id="61656at2759"/>
<protein>
    <submittedName>
        <fullName evidence="1">Uncharacterized protein</fullName>
    </submittedName>
</protein>